<proteinExistence type="predicted"/>
<comment type="caution">
    <text evidence="4">The sequence shown here is derived from an EMBL/GenBank/DDBJ whole genome shotgun (WGS) entry which is preliminary data.</text>
</comment>
<evidence type="ECO:0000313" key="5">
    <source>
        <dbReference type="Proteomes" id="UP000654918"/>
    </source>
</evidence>
<feature type="chain" id="PRO_5034287897" evidence="3">
    <location>
        <begin position="22"/>
        <end position="1067"/>
    </location>
</feature>
<organism evidence="4 5">
    <name type="scientific">Colletotrichum plurivorum</name>
    <dbReference type="NCBI Taxonomy" id="2175906"/>
    <lineage>
        <taxon>Eukaryota</taxon>
        <taxon>Fungi</taxon>
        <taxon>Dikarya</taxon>
        <taxon>Ascomycota</taxon>
        <taxon>Pezizomycotina</taxon>
        <taxon>Sordariomycetes</taxon>
        <taxon>Hypocreomycetidae</taxon>
        <taxon>Glomerellales</taxon>
        <taxon>Glomerellaceae</taxon>
        <taxon>Colletotrichum</taxon>
        <taxon>Colletotrichum orchidearum species complex</taxon>
    </lineage>
</organism>
<feature type="transmembrane region" description="Helical" evidence="2">
    <location>
        <begin position="308"/>
        <end position="328"/>
    </location>
</feature>
<feature type="transmembrane region" description="Helical" evidence="2">
    <location>
        <begin position="422"/>
        <end position="441"/>
    </location>
</feature>
<keyword evidence="3" id="KW-0732">Signal</keyword>
<evidence type="ECO:0000256" key="2">
    <source>
        <dbReference type="SAM" id="Phobius"/>
    </source>
</evidence>
<dbReference type="EMBL" id="WIGO01000433">
    <property type="protein sequence ID" value="KAF6812486.1"/>
    <property type="molecule type" value="Genomic_DNA"/>
</dbReference>
<name>A0A8H6JH02_9PEZI</name>
<feature type="region of interest" description="Disordered" evidence="1">
    <location>
        <begin position="174"/>
        <end position="195"/>
    </location>
</feature>
<feature type="signal peptide" evidence="3">
    <location>
        <begin position="1"/>
        <end position="21"/>
    </location>
</feature>
<protein>
    <submittedName>
        <fullName evidence="4">Ankyrin repeat protein</fullName>
    </submittedName>
</protein>
<reference evidence="4" key="1">
    <citation type="journal article" date="2020" name="Phytopathology">
        <title>Genome Sequence Resources of Colletotrichum truncatum, C. plurivorum, C. musicola, and C. sojae: Four Species Pathogenic to Soybean (Glycine max).</title>
        <authorList>
            <person name="Rogerio F."/>
            <person name="Boufleur T.R."/>
            <person name="Ciampi-Guillardi M."/>
            <person name="Sukno S.A."/>
            <person name="Thon M.R."/>
            <person name="Massola Junior N.S."/>
            <person name="Baroncelli R."/>
        </authorList>
    </citation>
    <scope>NUCLEOTIDE SEQUENCE</scope>
    <source>
        <strain evidence="4">LFN00145</strain>
    </source>
</reference>
<feature type="region of interest" description="Disordered" evidence="1">
    <location>
        <begin position="1033"/>
        <end position="1067"/>
    </location>
</feature>
<keyword evidence="5" id="KW-1185">Reference proteome</keyword>
<evidence type="ECO:0000256" key="3">
    <source>
        <dbReference type="SAM" id="SignalP"/>
    </source>
</evidence>
<feature type="compositionally biased region" description="Basic and acidic residues" evidence="1">
    <location>
        <begin position="174"/>
        <end position="194"/>
    </location>
</feature>
<accession>A0A8H6JH02</accession>
<evidence type="ECO:0000313" key="4">
    <source>
        <dbReference type="EMBL" id="KAF6812486.1"/>
    </source>
</evidence>
<gene>
    <name evidence="4" type="ORF">CPLU01_14882</name>
</gene>
<feature type="transmembrane region" description="Helical" evidence="2">
    <location>
        <begin position="61"/>
        <end position="82"/>
    </location>
</feature>
<keyword evidence="2" id="KW-1133">Transmembrane helix</keyword>
<keyword evidence="2" id="KW-0472">Membrane</keyword>
<keyword evidence="2" id="KW-0812">Transmembrane</keyword>
<evidence type="ECO:0000256" key="1">
    <source>
        <dbReference type="SAM" id="MobiDB-lite"/>
    </source>
</evidence>
<sequence>MNHRLDRLWIILAMLLGLAHADTLDDFTNNLVSDLSPILALFGERVTMQFMSQSLDWVDCVVLAMVPLGITTIIVSAIRVGGPVWLKAIIGRATENRSAAEMEVMSSTSREVCEMFNGQGIVRCQGSAPVWEYVCLVPLKQSLKRSGEGLTGVEDLSDGEINFKTLEEAVKEKLLNSEKDRKPRDEGSASEHKQSRGIRQILSLFRHHREGNYVGSLYSSEEGPSTPQLPGDHHCKNIIVIRNAVPHAPNISLNLSDHYNRTPVRAAAVIGTILQLGVLVFFAVITYHPRIRLDFKKDNSPVPDYACPLAAGGTVLVVAGMFLCAHVVESSTTETRYTVNRNGNHIMRLFWIQREQVVSDQVFESFAMHPASRCISFIASHRNAEKAQTGGGSLQAKTIFGTTIGLAGFICQFIGLRQMNSAASLAQLIVVCIMTAARALVRRGFEGSFRHHKLLPGFKLDWFAWKLLQMRPVDHCQSTTGKWSGPPKAQHEAVKSHKAPGRWIIDNCWTEHRGPQEFQICEETTPTGTSGQEAPFQKDAFHEIPTQPSPTRARLRENSRSLMRARRKLSDLANYKAKLRIPEVSLKLAAAMEKTLDLFSPHFKEQHVDLIWQVGVHCNELPPQESQFQIMLHYDSHHGSWKVRANELNAVLTLWTYTIKASELDDATGQDMRDFENVQTDNDDWSDHPRSVRILGRVPNLKHGGASVTQDISLWALAAWSRTLKLLHGDLLKLSTEGFAQSGRVRFMTSSNPLKWQENRELQRALKPADYLTYRRDATWWREQYNAMYEQHYWAVQGGDSLELRCAKELLFFFVCSTSISMKRRFNGKVDIRPVNAASNDLGVLPTNPRINSFGNDELSSLINDFVQLGFGFEDEASLSVLLPLSMRDKLPLPWAIFDSLCMQVTQYREMHDWFALRPLFTQMTNFCVQGGSNRAIYQHGFAFLVESIHDVESELWQRRTEGRVYDGKRRGVNAHRQTLTWALRTFPDHEKLLGNLADIYSWPGGDKCLLANLQGSSPYSIYDDERLDVYASGDSIDKEGEGPGNKRNAKSVRSKSTPKWGLESMS</sequence>
<dbReference type="AlphaFoldDB" id="A0A8H6JH02"/>
<feature type="transmembrane region" description="Helical" evidence="2">
    <location>
        <begin position="266"/>
        <end position="288"/>
    </location>
</feature>
<dbReference type="Proteomes" id="UP000654918">
    <property type="component" value="Unassembled WGS sequence"/>
</dbReference>